<keyword evidence="1" id="KW-0677">Repeat</keyword>
<keyword evidence="2 3" id="KW-0040">ANK repeat</keyword>
<dbReference type="PROSITE" id="PS50088">
    <property type="entry name" value="ANK_REPEAT"/>
    <property type="match status" value="2"/>
</dbReference>
<evidence type="ECO:0000256" key="2">
    <source>
        <dbReference type="ARBA" id="ARBA00023043"/>
    </source>
</evidence>
<dbReference type="AlphaFoldDB" id="A0A9N9M2W1"/>
<evidence type="ECO:0000256" key="3">
    <source>
        <dbReference type="PROSITE-ProRule" id="PRU00023"/>
    </source>
</evidence>
<accession>A0A9N9M2W1</accession>
<protein>
    <recommendedName>
        <fullName evidence="6">Ankyrin</fullName>
    </recommendedName>
</protein>
<comment type="caution">
    <text evidence="4">The sequence shown here is derived from an EMBL/GenBank/DDBJ whole genome shotgun (WGS) entry which is preliminary data.</text>
</comment>
<feature type="repeat" description="ANK" evidence="3">
    <location>
        <begin position="384"/>
        <end position="416"/>
    </location>
</feature>
<dbReference type="Gene3D" id="1.25.40.20">
    <property type="entry name" value="Ankyrin repeat-containing domain"/>
    <property type="match status" value="1"/>
</dbReference>
<organism evidence="4 5">
    <name type="scientific">Hymenoscyphus albidus</name>
    <dbReference type="NCBI Taxonomy" id="595503"/>
    <lineage>
        <taxon>Eukaryota</taxon>
        <taxon>Fungi</taxon>
        <taxon>Dikarya</taxon>
        <taxon>Ascomycota</taxon>
        <taxon>Pezizomycotina</taxon>
        <taxon>Leotiomycetes</taxon>
        <taxon>Helotiales</taxon>
        <taxon>Helotiaceae</taxon>
        <taxon>Hymenoscyphus</taxon>
    </lineage>
</organism>
<dbReference type="Pfam" id="PF12796">
    <property type="entry name" value="Ank_2"/>
    <property type="match status" value="1"/>
</dbReference>
<gene>
    <name evidence="4" type="ORF">HYALB_00008783</name>
</gene>
<evidence type="ECO:0008006" key="6">
    <source>
        <dbReference type="Google" id="ProtNLM"/>
    </source>
</evidence>
<dbReference type="PANTHER" id="PTHR24198:SF165">
    <property type="entry name" value="ANKYRIN REPEAT-CONTAINING PROTEIN-RELATED"/>
    <property type="match status" value="1"/>
</dbReference>
<dbReference type="EMBL" id="CAJVRM010000562">
    <property type="protein sequence ID" value="CAG8982056.1"/>
    <property type="molecule type" value="Genomic_DNA"/>
</dbReference>
<evidence type="ECO:0000256" key="1">
    <source>
        <dbReference type="ARBA" id="ARBA00022737"/>
    </source>
</evidence>
<sequence length="536" mass="58891">MSHNSTKMIDLQAFPKDIFTLIIEQLVIGVGIHTAVRLRTVNKSFDTAIIEAICVSQVVDIYDPATPDLVYFIGSTLRGKIFLTKLLSAKATSKPHFSVIAQVCQTLDDLIGETDEVLVKCRHNNISEAVGSLYSVYSRDKPVDAELEVQNLLSGAILCQSLPLVKLFVESFADVNGATPYFGRPLNLAASTGNLEIFLYLLDCGASTVSFSSTNQYEDIHGEESDWKSPDEAALWHIASTYRDPPASTLRAAVLGGHEKIIDLLLLPQHLVCASRFEYFRAILVAVRSGRLDLIKKLFHITGKELSEFPGFGKEMIWEAVRCDRKDVVQFLLDNGVDINVFPDPDIRTYRGTLQIAASRGNISMVSFLIERGADINFNGPNKAGGLPIEVAAQYGQEEVVGLLLEHGADPSKALRSAAKGSQQRVVKLLLEKFTDLPFQEDGDVGREALWNAIAARNLTAIALLVDAGISLNDGYEYSTLLPINIAKQGPGPWVVNYLISLGAQETDAVAYTDECPVNIRGILVSERTWEWVSKY</sequence>
<name>A0A9N9M2W1_9HELO</name>
<proteinExistence type="predicted"/>
<dbReference type="PROSITE" id="PS50297">
    <property type="entry name" value="ANK_REP_REGION"/>
    <property type="match status" value="2"/>
</dbReference>
<dbReference type="SMART" id="SM00248">
    <property type="entry name" value="ANK"/>
    <property type="match status" value="7"/>
</dbReference>
<feature type="repeat" description="ANK" evidence="3">
    <location>
        <begin position="349"/>
        <end position="381"/>
    </location>
</feature>
<evidence type="ECO:0000313" key="4">
    <source>
        <dbReference type="EMBL" id="CAG8982056.1"/>
    </source>
</evidence>
<dbReference type="SUPFAM" id="SSF48403">
    <property type="entry name" value="Ankyrin repeat"/>
    <property type="match status" value="1"/>
</dbReference>
<dbReference type="InterPro" id="IPR002110">
    <property type="entry name" value="Ankyrin_rpt"/>
</dbReference>
<dbReference type="OrthoDB" id="4772757at2759"/>
<dbReference type="PANTHER" id="PTHR24198">
    <property type="entry name" value="ANKYRIN REPEAT AND PROTEIN KINASE DOMAIN-CONTAINING PROTEIN"/>
    <property type="match status" value="1"/>
</dbReference>
<keyword evidence="5" id="KW-1185">Reference proteome</keyword>
<dbReference type="Proteomes" id="UP000701801">
    <property type="component" value="Unassembled WGS sequence"/>
</dbReference>
<evidence type="ECO:0000313" key="5">
    <source>
        <dbReference type="Proteomes" id="UP000701801"/>
    </source>
</evidence>
<dbReference type="InterPro" id="IPR036770">
    <property type="entry name" value="Ankyrin_rpt-contain_sf"/>
</dbReference>
<reference evidence="4" key="1">
    <citation type="submission" date="2021-07" db="EMBL/GenBank/DDBJ databases">
        <authorList>
            <person name="Durling M."/>
        </authorList>
    </citation>
    <scope>NUCLEOTIDE SEQUENCE</scope>
</reference>